<dbReference type="SUPFAM" id="SSF48239">
    <property type="entry name" value="Terpenoid cyclases/Protein prenyltransferases"/>
    <property type="match status" value="1"/>
</dbReference>
<dbReference type="FunFam" id="1.50.10.130:FF:000001">
    <property type="entry name" value="Isoprene synthase, chloroplastic"/>
    <property type="match status" value="1"/>
</dbReference>
<evidence type="ECO:0000256" key="6">
    <source>
        <dbReference type="ARBA" id="ARBA00023239"/>
    </source>
</evidence>
<dbReference type="GO" id="GO:0010333">
    <property type="term" value="F:terpene synthase activity"/>
    <property type="evidence" value="ECO:0007669"/>
    <property type="project" value="InterPro"/>
</dbReference>
<evidence type="ECO:0000259" key="7">
    <source>
        <dbReference type="Pfam" id="PF01397"/>
    </source>
</evidence>
<dbReference type="InterPro" id="IPR008949">
    <property type="entry name" value="Isoprenoid_synthase_dom_sf"/>
</dbReference>
<keyword evidence="3" id="KW-0479">Metal-binding</keyword>
<dbReference type="Gene3D" id="1.10.600.10">
    <property type="entry name" value="Farnesyl Diphosphate Synthase"/>
    <property type="match status" value="1"/>
</dbReference>
<dbReference type="SUPFAM" id="SSF48576">
    <property type="entry name" value="Terpenoid synthases"/>
    <property type="match status" value="1"/>
</dbReference>
<dbReference type="Pfam" id="PF03936">
    <property type="entry name" value="Terpene_synth_C"/>
    <property type="match status" value="1"/>
</dbReference>
<dbReference type="GO" id="GO:0000287">
    <property type="term" value="F:magnesium ion binding"/>
    <property type="evidence" value="ECO:0007669"/>
    <property type="project" value="InterPro"/>
</dbReference>
<comment type="cofactor">
    <cofactor evidence="2">
        <name>Mg(2+)</name>
        <dbReference type="ChEBI" id="CHEBI:18420"/>
    </cofactor>
</comment>
<dbReference type="InterPro" id="IPR044814">
    <property type="entry name" value="Terpene_cyclase_plant_C1"/>
</dbReference>
<evidence type="ECO:0000313" key="9">
    <source>
        <dbReference type="EMBL" id="BBD88590.1"/>
    </source>
</evidence>
<gene>
    <name evidence="9" type="primary">ZpTPS3</name>
</gene>
<dbReference type="SFLD" id="SFLDS00005">
    <property type="entry name" value="Isoprenoid_Synthase_Type_I"/>
    <property type="match status" value="1"/>
</dbReference>
<feature type="domain" description="Terpene synthase N-terminal" evidence="7">
    <location>
        <begin position="66"/>
        <end position="240"/>
    </location>
</feature>
<dbReference type="AlphaFoldDB" id="A0A2Z6E9F0"/>
<dbReference type="PANTHER" id="PTHR31225">
    <property type="entry name" value="OS04G0344100 PROTEIN-RELATED"/>
    <property type="match status" value="1"/>
</dbReference>
<dbReference type="FunFam" id="1.10.600.10:FF:000007">
    <property type="entry name" value="Isoprene synthase, chloroplastic"/>
    <property type="match status" value="1"/>
</dbReference>
<evidence type="ECO:0000256" key="5">
    <source>
        <dbReference type="ARBA" id="ARBA00023211"/>
    </source>
</evidence>
<dbReference type="Pfam" id="PF01397">
    <property type="entry name" value="Terpene_synth"/>
    <property type="match status" value="1"/>
</dbReference>
<name>A0A2Z6E9F0_9ROSI</name>
<reference evidence="9" key="1">
    <citation type="journal article" date="2017" name="Plant Biotechnol. (Sheffield)">
        <title>Biosynthesis of volatile terpenes that accumulate in the secretory cavities of young leaves of Japanese pepper (Zanthoxylum piperitum): Isolation and functional characterization of monoterpene and sesquiterpene synthase genes.</title>
        <authorList>
            <person name="Fujita Y."/>
            <person name="Koeduka T."/>
            <person name="Aida M."/>
            <person name="Suzuki H."/>
            <person name="Iijima Y."/>
            <person name="Matsui K."/>
        </authorList>
    </citation>
    <scope>NUCLEOTIDE SEQUENCE</scope>
</reference>
<dbReference type="EMBL" id="LC198041">
    <property type="protein sequence ID" value="BBD88590.1"/>
    <property type="molecule type" value="mRNA"/>
</dbReference>
<dbReference type="InterPro" id="IPR005630">
    <property type="entry name" value="Terpene_synthase_metal-bd"/>
</dbReference>
<evidence type="ECO:0000256" key="1">
    <source>
        <dbReference type="ARBA" id="ARBA00001936"/>
    </source>
</evidence>
<keyword evidence="6" id="KW-0456">Lyase</keyword>
<feature type="domain" description="Terpene synthase metal-binding" evidence="8">
    <location>
        <begin position="297"/>
        <end position="536"/>
    </location>
</feature>
<dbReference type="InterPro" id="IPR036965">
    <property type="entry name" value="Terpene_synth_N_sf"/>
</dbReference>
<comment type="cofactor">
    <cofactor evidence="1">
        <name>Mn(2+)</name>
        <dbReference type="ChEBI" id="CHEBI:29035"/>
    </cofactor>
</comment>
<dbReference type="InterPro" id="IPR050148">
    <property type="entry name" value="Terpene_synthase-like"/>
</dbReference>
<dbReference type="InterPro" id="IPR034741">
    <property type="entry name" value="Terpene_cyclase-like_1_C"/>
</dbReference>
<organism evidence="9">
    <name type="scientific">Zanthoxylum piperitum</name>
    <name type="common">Japanese pepper</name>
    <dbReference type="NCBI Taxonomy" id="354529"/>
    <lineage>
        <taxon>Eukaryota</taxon>
        <taxon>Viridiplantae</taxon>
        <taxon>Streptophyta</taxon>
        <taxon>Embryophyta</taxon>
        <taxon>Tracheophyta</taxon>
        <taxon>Spermatophyta</taxon>
        <taxon>Magnoliopsida</taxon>
        <taxon>eudicotyledons</taxon>
        <taxon>Gunneridae</taxon>
        <taxon>Pentapetalae</taxon>
        <taxon>rosids</taxon>
        <taxon>malvids</taxon>
        <taxon>Sapindales</taxon>
        <taxon>Rutaceae</taxon>
        <taxon>Zanthoxyloideae</taxon>
        <taxon>Zanthoxylum</taxon>
    </lineage>
</organism>
<keyword evidence="4" id="KW-0460">Magnesium</keyword>
<proteinExistence type="evidence at transcript level"/>
<dbReference type="CDD" id="cd00684">
    <property type="entry name" value="Terpene_cyclase_plant_C1"/>
    <property type="match status" value="1"/>
</dbReference>
<evidence type="ECO:0000256" key="4">
    <source>
        <dbReference type="ARBA" id="ARBA00022842"/>
    </source>
</evidence>
<evidence type="ECO:0000256" key="2">
    <source>
        <dbReference type="ARBA" id="ARBA00001946"/>
    </source>
</evidence>
<evidence type="ECO:0000256" key="3">
    <source>
        <dbReference type="ARBA" id="ARBA00022723"/>
    </source>
</evidence>
<dbReference type="InterPro" id="IPR008930">
    <property type="entry name" value="Terpenoid_cyclase/PrenylTrfase"/>
</dbReference>
<protein>
    <submittedName>
        <fullName evidence="9">Beta-phellandrene synthase</fullName>
    </submittedName>
</protein>
<evidence type="ECO:0000259" key="8">
    <source>
        <dbReference type="Pfam" id="PF03936"/>
    </source>
</evidence>
<dbReference type="Gene3D" id="1.50.10.130">
    <property type="entry name" value="Terpene synthase, N-terminal domain"/>
    <property type="match status" value="1"/>
</dbReference>
<dbReference type="GO" id="GO:0016102">
    <property type="term" value="P:diterpenoid biosynthetic process"/>
    <property type="evidence" value="ECO:0007669"/>
    <property type="project" value="InterPro"/>
</dbReference>
<dbReference type="PANTHER" id="PTHR31225:SF245">
    <property type="entry name" value="(-)-ALPHA-TERPINEOL SYNTHASE-LIKE"/>
    <property type="match status" value="1"/>
</dbReference>
<dbReference type="SFLD" id="SFLDG01019">
    <property type="entry name" value="Terpene_Cyclase_Like_1_C_Termi"/>
    <property type="match status" value="1"/>
</dbReference>
<accession>A0A2Z6E9F0</accession>
<dbReference type="InterPro" id="IPR001906">
    <property type="entry name" value="Terpene_synth_N"/>
</dbReference>
<keyword evidence="5" id="KW-0464">Manganese</keyword>
<sequence>MAMSSCIIPSTFITSVNGLKCLPFATNRATIRICVHKSIQCVATTASTHLDNSTVARRSGNYQPTIWDNDYLQSLSSHYTGETYRRQVEKLEGEVKTMINNVAKPLDQLELIDTLQRLGLAYHFDTEISNILQNIYNNKDDEWKKENLYATSLEFRLLRQHGYHVSQEVFNSFKDKKGSFKLCLCDDIKAMLSFYEASYYSTEEESIMEEAWQFTSKNLKDVNNKCVDLNVAAEEVRDALELPLHWKTPRLETRRFINFYERRKDKNNMLLQLAKLDFNIVQGIYLEELKEMSSWWKNTGLGEKLSFARDRLVASYVWSIGTAFKPQLSFCRKMLTEVFALITVIDDIYDVYGTIPELELFTEAVERWDIKAMKPLPDYMKICFLTLFNAVNEMAFDILKEQGSDVVMNIKETWVALLQAYMVEAKWYHNQHTPTMEEYMNNGWITVGALTVALNAYLSATNPIIEKELEFLETYPDILQLLCKIVRLQDDLGTSSDELKRGDVPKSIQCYMNETGVSEEESREHIKELMRQMWKKVNLYIANKDSDPLSQTTIELISNLVRSSHFMYLNGDGHGIREKETMDVPLSLIFQPIPLEEKEMVFTSSRGTNY</sequence>